<dbReference type="Pfam" id="PF04234">
    <property type="entry name" value="CopC"/>
    <property type="match status" value="1"/>
</dbReference>
<dbReference type="InterPro" id="IPR014755">
    <property type="entry name" value="Cu-Rt/internalin_Ig-like"/>
</dbReference>
<dbReference type="InterPro" id="IPR007348">
    <property type="entry name" value="CopC_dom"/>
</dbReference>
<dbReference type="AlphaFoldDB" id="F7ZMH5"/>
<organism evidence="5 6">
    <name type="scientific">Roseobacter litoralis (strain ATCC 49566 / DSM 6996 / JCM 21268 / NBRC 15278 / OCh 149)</name>
    <dbReference type="NCBI Taxonomy" id="391595"/>
    <lineage>
        <taxon>Bacteria</taxon>
        <taxon>Pseudomonadati</taxon>
        <taxon>Pseudomonadota</taxon>
        <taxon>Alphaproteobacteria</taxon>
        <taxon>Rhodobacterales</taxon>
        <taxon>Roseobacteraceae</taxon>
        <taxon>Roseobacter</taxon>
    </lineage>
</organism>
<keyword evidence="6" id="KW-1185">Reference proteome</keyword>
<evidence type="ECO:0000256" key="3">
    <source>
        <dbReference type="SAM" id="SignalP"/>
    </source>
</evidence>
<name>F7ZMH5_ROSLO</name>
<geneLocation type="plasmid" evidence="5 6">
    <name>pRLO149_83</name>
</geneLocation>
<dbReference type="KEGG" id="rli:RLO149_p830810"/>
<reference evidence="5 6" key="1">
    <citation type="journal article" date="2011" name="BMC Genomics">
        <title>Comparative genome analysis and genome-guided physiological analysis of Roseobacter litoralis.</title>
        <authorList>
            <person name="Kalhoefer D."/>
            <person name="Thole S."/>
            <person name="Voget S."/>
            <person name="Lehmann R."/>
            <person name="Liesegang H."/>
            <person name="Wollher A."/>
            <person name="Daniel R."/>
            <person name="Simon M."/>
            <person name="Brinkhoff T."/>
        </authorList>
    </citation>
    <scope>NUCLEOTIDE SEQUENCE [LARGE SCALE GENOMIC DNA]</scope>
    <source>
        <strain evidence="6">ATCC 49566 / DSM 6996 / JCM 21268 / NBRC 15278 / OCh 149</strain>
    </source>
</reference>
<dbReference type="SUPFAM" id="SSF81296">
    <property type="entry name" value="E set domains"/>
    <property type="match status" value="1"/>
</dbReference>
<evidence type="ECO:0000313" key="6">
    <source>
        <dbReference type="Proteomes" id="UP000001353"/>
    </source>
</evidence>
<accession>F7ZMH5</accession>
<feature type="domain" description="CopC" evidence="4">
    <location>
        <begin position="21"/>
        <end position="113"/>
    </location>
</feature>
<dbReference type="Proteomes" id="UP000001353">
    <property type="component" value="Plasmid pRLO149_83"/>
</dbReference>
<dbReference type="GO" id="GO:0046688">
    <property type="term" value="P:response to copper ion"/>
    <property type="evidence" value="ECO:0007669"/>
    <property type="project" value="InterPro"/>
</dbReference>
<dbReference type="GO" id="GO:0042597">
    <property type="term" value="C:periplasmic space"/>
    <property type="evidence" value="ECO:0007669"/>
    <property type="project" value="InterPro"/>
</dbReference>
<dbReference type="HOGENOM" id="CLU_087859_4_0_5"/>
<keyword evidence="1 3" id="KW-0732">Signal</keyword>
<dbReference type="RefSeq" id="WP_013959920.1">
    <property type="nucleotide sequence ID" value="NC_015728.1"/>
</dbReference>
<evidence type="ECO:0000256" key="2">
    <source>
        <dbReference type="ARBA" id="ARBA00023008"/>
    </source>
</evidence>
<dbReference type="OrthoDB" id="9796814at2"/>
<evidence type="ECO:0000313" key="5">
    <source>
        <dbReference type="EMBL" id="AEI96512.1"/>
    </source>
</evidence>
<dbReference type="GO" id="GO:0005507">
    <property type="term" value="F:copper ion binding"/>
    <property type="evidence" value="ECO:0007669"/>
    <property type="project" value="InterPro"/>
</dbReference>
<dbReference type="Gene3D" id="2.60.40.1220">
    <property type="match status" value="1"/>
</dbReference>
<sequence length="114" mass="12450">MKYRFALTIFLALTSAQALAHSEKESTTPANGAVVEDVPETIGLRFTDGMRLTKVEMIYASSAPKTLEVSSQSGFLKEFSLPLISMGTGIYQIDWRGLGIDGHPMNGTFSFEVK</sequence>
<keyword evidence="5" id="KW-0614">Plasmid</keyword>
<dbReference type="EMBL" id="CP002625">
    <property type="protein sequence ID" value="AEI96512.1"/>
    <property type="molecule type" value="Genomic_DNA"/>
</dbReference>
<feature type="chain" id="PRO_5003373518" evidence="3">
    <location>
        <begin position="21"/>
        <end position="114"/>
    </location>
</feature>
<feature type="signal peptide" evidence="3">
    <location>
        <begin position="1"/>
        <end position="20"/>
    </location>
</feature>
<protein>
    <submittedName>
        <fullName evidence="5">Copper resistance-like protein</fullName>
    </submittedName>
</protein>
<proteinExistence type="predicted"/>
<gene>
    <name evidence="5" type="ordered locus">RLO149_p830810</name>
</gene>
<dbReference type="InterPro" id="IPR014756">
    <property type="entry name" value="Ig_E-set"/>
</dbReference>
<evidence type="ECO:0000256" key="1">
    <source>
        <dbReference type="ARBA" id="ARBA00022729"/>
    </source>
</evidence>
<evidence type="ECO:0000259" key="4">
    <source>
        <dbReference type="Pfam" id="PF04234"/>
    </source>
</evidence>
<keyword evidence="2" id="KW-0186">Copper</keyword>